<dbReference type="OrthoDB" id="9802632at2"/>
<dbReference type="Proteomes" id="UP000195331">
    <property type="component" value="Chromosome"/>
</dbReference>
<feature type="domain" description="Methyltransferase type 11" evidence="1">
    <location>
        <begin position="47"/>
        <end position="147"/>
    </location>
</feature>
<accession>A0A1Y0C5R0</accession>
<dbReference type="InterPro" id="IPR013216">
    <property type="entry name" value="Methyltransf_11"/>
</dbReference>
<gene>
    <name evidence="2" type="ORF">BTO20_19420</name>
</gene>
<reference evidence="2 3" key="1">
    <citation type="submission" date="2017-04" db="EMBL/GenBank/DDBJ databases">
        <title>Whole Genome Sequence of 1,4-Dioxane Degrading Bacterium Mycobacterium dioxanotrophicus PH-06.</title>
        <authorList>
            <person name="He Y."/>
        </authorList>
    </citation>
    <scope>NUCLEOTIDE SEQUENCE [LARGE SCALE GENOMIC DNA]</scope>
    <source>
        <strain evidence="2 3">PH-06</strain>
    </source>
</reference>
<protein>
    <recommendedName>
        <fullName evidence="1">Methyltransferase type 11 domain-containing protein</fullName>
    </recommendedName>
</protein>
<keyword evidence="3" id="KW-1185">Reference proteome</keyword>
<dbReference type="Gene3D" id="3.40.50.150">
    <property type="entry name" value="Vaccinia Virus protein VP39"/>
    <property type="match status" value="1"/>
</dbReference>
<dbReference type="EMBL" id="CP020809">
    <property type="protein sequence ID" value="ART70444.1"/>
    <property type="molecule type" value="Genomic_DNA"/>
</dbReference>
<sequence length="273" mass="29247">MELDPQIAEHYAQGVERDRLATWGRLEAARTTELLQRYLPAAPATVLDVGGAEGAYALPLAAAGYSVYLVDPVEAHVEAARTASRRQSSAPLADSAVGDARDLSRFDTGSVDAVMMLGPLYHLVDRADRMRALHEARRVLRPGGRLVAAAISRFASTVDGLRTKAVAEPEFESIVVADLHTGVHRNPHVDTRPEWFTLAYFHRPDELADEVATAGFAGVEVLAIEGPVPLGDDVLADATTRAAALRAIARVEREPALLGASPHLMVVAQTPPT</sequence>
<evidence type="ECO:0000259" key="1">
    <source>
        <dbReference type="Pfam" id="PF08241"/>
    </source>
</evidence>
<dbReference type="Pfam" id="PF08241">
    <property type="entry name" value="Methyltransf_11"/>
    <property type="match status" value="1"/>
</dbReference>
<dbReference type="GO" id="GO:0008757">
    <property type="term" value="F:S-adenosylmethionine-dependent methyltransferase activity"/>
    <property type="evidence" value="ECO:0007669"/>
    <property type="project" value="InterPro"/>
</dbReference>
<dbReference type="AlphaFoldDB" id="A0A1Y0C5R0"/>
<proteinExistence type="predicted"/>
<dbReference type="PANTHER" id="PTHR43591:SF99">
    <property type="entry name" value="OS06G0646000 PROTEIN"/>
    <property type="match status" value="1"/>
</dbReference>
<dbReference type="InterPro" id="IPR029063">
    <property type="entry name" value="SAM-dependent_MTases_sf"/>
</dbReference>
<dbReference type="CDD" id="cd02440">
    <property type="entry name" value="AdoMet_MTases"/>
    <property type="match status" value="1"/>
</dbReference>
<dbReference type="RefSeq" id="WP_087077914.1">
    <property type="nucleotide sequence ID" value="NZ_CP020809.1"/>
</dbReference>
<dbReference type="PANTHER" id="PTHR43591">
    <property type="entry name" value="METHYLTRANSFERASE"/>
    <property type="match status" value="1"/>
</dbReference>
<dbReference type="SUPFAM" id="SSF53335">
    <property type="entry name" value="S-adenosyl-L-methionine-dependent methyltransferases"/>
    <property type="match status" value="1"/>
</dbReference>
<name>A0A1Y0C5R0_9MYCO</name>
<dbReference type="KEGG" id="mdx:BTO20_19420"/>
<organism evidence="2 3">
    <name type="scientific">Mycobacterium dioxanotrophicus</name>
    <dbReference type="NCBI Taxonomy" id="482462"/>
    <lineage>
        <taxon>Bacteria</taxon>
        <taxon>Bacillati</taxon>
        <taxon>Actinomycetota</taxon>
        <taxon>Actinomycetes</taxon>
        <taxon>Mycobacteriales</taxon>
        <taxon>Mycobacteriaceae</taxon>
        <taxon>Mycobacterium</taxon>
    </lineage>
</organism>
<evidence type="ECO:0000313" key="3">
    <source>
        <dbReference type="Proteomes" id="UP000195331"/>
    </source>
</evidence>
<evidence type="ECO:0000313" key="2">
    <source>
        <dbReference type="EMBL" id="ART70444.1"/>
    </source>
</evidence>